<proteinExistence type="predicted"/>
<feature type="region of interest" description="Disordered" evidence="1">
    <location>
        <begin position="1"/>
        <end position="20"/>
    </location>
</feature>
<feature type="region of interest" description="Disordered" evidence="1">
    <location>
        <begin position="56"/>
        <end position="114"/>
    </location>
</feature>
<evidence type="ECO:0000313" key="2">
    <source>
        <dbReference type="EMBL" id="KAG1347187.1"/>
    </source>
</evidence>
<feature type="compositionally biased region" description="Basic and acidic residues" evidence="1">
    <location>
        <begin position="1"/>
        <end position="19"/>
    </location>
</feature>
<dbReference type="AlphaFoldDB" id="A0A8K0IC82"/>
<dbReference type="EMBL" id="CM017877">
    <property type="protein sequence ID" value="KAG1347187.1"/>
    <property type="molecule type" value="Genomic_DNA"/>
</dbReference>
<comment type="caution">
    <text evidence="2">The sequence shown here is derived from an EMBL/GenBank/DDBJ whole genome shotgun (WGS) entry which is preliminary data.</text>
</comment>
<gene>
    <name evidence="2" type="ORF">COCNU_06G010160</name>
</gene>
<protein>
    <submittedName>
        <fullName evidence="2">Uncharacterized protein</fullName>
    </submittedName>
</protein>
<reference evidence="2" key="2">
    <citation type="submission" date="2019-07" db="EMBL/GenBank/DDBJ databases">
        <authorList>
            <person name="Yang Y."/>
            <person name="Bocs S."/>
            <person name="Baudouin L."/>
        </authorList>
    </citation>
    <scope>NUCLEOTIDE SEQUENCE</scope>
    <source>
        <tissue evidence="2">Spear leaf of Hainan Tall coconut</tissue>
    </source>
</reference>
<organism evidence="2 3">
    <name type="scientific">Cocos nucifera</name>
    <name type="common">Coconut palm</name>
    <dbReference type="NCBI Taxonomy" id="13894"/>
    <lineage>
        <taxon>Eukaryota</taxon>
        <taxon>Viridiplantae</taxon>
        <taxon>Streptophyta</taxon>
        <taxon>Embryophyta</taxon>
        <taxon>Tracheophyta</taxon>
        <taxon>Spermatophyta</taxon>
        <taxon>Magnoliopsida</taxon>
        <taxon>Liliopsida</taxon>
        <taxon>Arecaceae</taxon>
        <taxon>Arecoideae</taxon>
        <taxon>Cocoseae</taxon>
        <taxon>Attaleinae</taxon>
        <taxon>Cocos</taxon>
    </lineage>
</organism>
<dbReference type="Proteomes" id="UP000797356">
    <property type="component" value="Chromosome 6"/>
</dbReference>
<evidence type="ECO:0000256" key="1">
    <source>
        <dbReference type="SAM" id="MobiDB-lite"/>
    </source>
</evidence>
<evidence type="ECO:0000313" key="3">
    <source>
        <dbReference type="Proteomes" id="UP000797356"/>
    </source>
</evidence>
<keyword evidence="3" id="KW-1185">Reference proteome</keyword>
<sequence>MLRLETNGRERERERERVRGRGLRNRTHLAGMLTACHRMASWEDTDRRVIWERERQEARASSHLTAPELVVGTKRERTHLVKTSSSSDVDGRPLGSCQGIEAGEGRTTADGEGR</sequence>
<feature type="compositionally biased region" description="Basic and acidic residues" evidence="1">
    <location>
        <begin position="103"/>
        <end position="114"/>
    </location>
</feature>
<accession>A0A8K0IC82</accession>
<name>A0A8K0IC82_COCNU</name>
<reference evidence="2" key="1">
    <citation type="journal article" date="2017" name="Gigascience">
        <title>The genome draft of coconut (Cocos nucifera).</title>
        <authorList>
            <person name="Xiao Y."/>
            <person name="Xu P."/>
            <person name="Fan H."/>
            <person name="Baudouin L."/>
            <person name="Xia W."/>
            <person name="Bocs S."/>
            <person name="Xu J."/>
            <person name="Li Q."/>
            <person name="Guo A."/>
            <person name="Zhou L."/>
            <person name="Li J."/>
            <person name="Wu Y."/>
            <person name="Ma Z."/>
            <person name="Armero A."/>
            <person name="Issali A.E."/>
            <person name="Liu N."/>
            <person name="Peng M."/>
            <person name="Yang Y."/>
        </authorList>
    </citation>
    <scope>NUCLEOTIDE SEQUENCE</scope>
    <source>
        <tissue evidence="2">Spear leaf of Hainan Tall coconut</tissue>
    </source>
</reference>